<dbReference type="PRINTS" id="PR00344">
    <property type="entry name" value="BCTRLSENSOR"/>
</dbReference>
<keyword evidence="4" id="KW-0808">Transferase</keyword>
<reference evidence="11" key="2">
    <citation type="submission" date="2021-01" db="EMBL/GenBank/DDBJ databases">
        <authorList>
            <person name="Hahn C.R."/>
            <person name="Youssef N.H."/>
            <person name="Elshahed M."/>
        </authorList>
    </citation>
    <scope>NUCLEOTIDE SEQUENCE</scope>
    <source>
        <strain evidence="11">Zod_Metabat.24</strain>
    </source>
</reference>
<evidence type="ECO:0000313" key="12">
    <source>
        <dbReference type="Proteomes" id="UP000809273"/>
    </source>
</evidence>
<evidence type="ECO:0000256" key="5">
    <source>
        <dbReference type="ARBA" id="ARBA00022741"/>
    </source>
</evidence>
<dbReference type="InterPro" id="IPR004358">
    <property type="entry name" value="Sig_transdc_His_kin-like_C"/>
</dbReference>
<feature type="transmembrane region" description="Helical" evidence="9">
    <location>
        <begin position="34"/>
        <end position="53"/>
    </location>
</feature>
<evidence type="ECO:0000256" key="4">
    <source>
        <dbReference type="ARBA" id="ARBA00022679"/>
    </source>
</evidence>
<keyword evidence="9" id="KW-1133">Transmembrane helix</keyword>
<keyword evidence="9" id="KW-0812">Transmembrane</keyword>
<dbReference type="SUPFAM" id="SSF55785">
    <property type="entry name" value="PYP-like sensor domain (PAS domain)"/>
    <property type="match status" value="1"/>
</dbReference>
<accession>A0A9D8KEB6</accession>
<dbReference type="PROSITE" id="PS50109">
    <property type="entry name" value="HIS_KIN"/>
    <property type="match status" value="1"/>
</dbReference>
<keyword evidence="8" id="KW-0902">Two-component regulatory system</keyword>
<dbReference type="InterPro" id="IPR035965">
    <property type="entry name" value="PAS-like_dom_sf"/>
</dbReference>
<dbReference type="EC" id="2.7.13.3" evidence="2"/>
<protein>
    <recommendedName>
        <fullName evidence="2">histidine kinase</fullName>
        <ecNumber evidence="2">2.7.13.3</ecNumber>
    </recommendedName>
</protein>
<dbReference type="PANTHER" id="PTHR43065:SF10">
    <property type="entry name" value="PEROXIDE STRESS-ACTIVATED HISTIDINE KINASE MAK3"/>
    <property type="match status" value="1"/>
</dbReference>
<dbReference type="GO" id="GO:0000155">
    <property type="term" value="F:phosphorelay sensor kinase activity"/>
    <property type="evidence" value="ECO:0007669"/>
    <property type="project" value="InterPro"/>
</dbReference>
<dbReference type="Pfam" id="PF00512">
    <property type="entry name" value="HisKA"/>
    <property type="match status" value="1"/>
</dbReference>
<evidence type="ECO:0000313" key="11">
    <source>
        <dbReference type="EMBL" id="MBN1572715.1"/>
    </source>
</evidence>
<dbReference type="InterPro" id="IPR000014">
    <property type="entry name" value="PAS"/>
</dbReference>
<evidence type="ECO:0000259" key="10">
    <source>
        <dbReference type="PROSITE" id="PS50109"/>
    </source>
</evidence>
<sequence>MFFRVVIISVLLWTSVILQITEKGSQLVPDVKLIYFLIAFTYFLTAIYILLFRILKNLKIFAYIQFFLDVFIVTALIFITGGIESIFAFLYIVIVISASIVLYRSGGFLTASLSGILYGVLVDLDYYGIISPYISGAKLSYKESDIFYNIFINIVAFYLVAFLSGYLAEQLKRAGEELIEKEIDYEELKILNNDIIQNIQTGVITINTNNEIISINRQAEKITETTLEDVYLKPIGDLLSGIASKIKRIENTRYKDSLNRWTMEYETKHKKRYVLGFSVSPLKNARRKTVGKIILFQDITRLMEMEEEVKKSDRLATLGKLAANLAHEIRNPLAAMSGSIQILKNELSLEGKNVNLMEIILQEIDRLNHLITNFLMYAKPIEVKKEMLDITSVINETIAVFKNTPKGESRIGIETTFSDDANMEGDFQQLKQVFWNIFLNSSDAISDGGTIKVSVGENNEDYRGFLVIKITDNGAGIEEDIQSSIFDPFFSTKDGGTGLGLSTVKQIVEAHGGVIEVDSKVGVGTDILIAFPRGQSPL</sequence>
<reference evidence="11" key="1">
    <citation type="journal article" date="2021" name="Environ. Microbiol.">
        <title>Genomic characterization of three novel Desulfobacterota classes expand the metabolic and phylogenetic diversity of the phylum.</title>
        <authorList>
            <person name="Murphy C.L."/>
            <person name="Biggerstaff J."/>
            <person name="Eichhorn A."/>
            <person name="Ewing E."/>
            <person name="Shahan R."/>
            <person name="Soriano D."/>
            <person name="Stewart S."/>
            <person name="VanMol K."/>
            <person name="Walker R."/>
            <person name="Walters P."/>
            <person name="Elshahed M.S."/>
            <person name="Youssef N.H."/>
        </authorList>
    </citation>
    <scope>NUCLEOTIDE SEQUENCE</scope>
    <source>
        <strain evidence="11">Zod_Metabat.24</strain>
    </source>
</reference>
<dbReference type="EMBL" id="JAFGIX010000027">
    <property type="protein sequence ID" value="MBN1572715.1"/>
    <property type="molecule type" value="Genomic_DNA"/>
</dbReference>
<feature type="transmembrane region" description="Helical" evidence="9">
    <location>
        <begin position="85"/>
        <end position="103"/>
    </location>
</feature>
<feature type="transmembrane region" description="Helical" evidence="9">
    <location>
        <begin position="60"/>
        <end position="79"/>
    </location>
</feature>
<evidence type="ECO:0000256" key="2">
    <source>
        <dbReference type="ARBA" id="ARBA00012438"/>
    </source>
</evidence>
<evidence type="ECO:0000256" key="9">
    <source>
        <dbReference type="SAM" id="Phobius"/>
    </source>
</evidence>
<dbReference type="CDD" id="cd00130">
    <property type="entry name" value="PAS"/>
    <property type="match status" value="1"/>
</dbReference>
<name>A0A9D8KEB6_9DELT</name>
<dbReference type="InterPro" id="IPR003661">
    <property type="entry name" value="HisK_dim/P_dom"/>
</dbReference>
<dbReference type="Gene3D" id="3.30.565.10">
    <property type="entry name" value="Histidine kinase-like ATPase, C-terminal domain"/>
    <property type="match status" value="1"/>
</dbReference>
<feature type="transmembrane region" description="Helical" evidence="9">
    <location>
        <begin position="146"/>
        <end position="168"/>
    </location>
</feature>
<feature type="domain" description="Histidine kinase" evidence="10">
    <location>
        <begin position="324"/>
        <end position="535"/>
    </location>
</feature>
<dbReference type="CDD" id="cd00082">
    <property type="entry name" value="HisKA"/>
    <property type="match status" value="1"/>
</dbReference>
<evidence type="ECO:0000256" key="7">
    <source>
        <dbReference type="ARBA" id="ARBA00022840"/>
    </source>
</evidence>
<dbReference type="Pfam" id="PF25323">
    <property type="entry name" value="6TM_PilS"/>
    <property type="match status" value="1"/>
</dbReference>
<dbReference type="Proteomes" id="UP000809273">
    <property type="component" value="Unassembled WGS sequence"/>
</dbReference>
<keyword evidence="5" id="KW-0547">Nucleotide-binding</keyword>
<keyword evidence="7" id="KW-0067">ATP-binding</keyword>
<dbReference type="InterPro" id="IPR036097">
    <property type="entry name" value="HisK_dim/P_sf"/>
</dbReference>
<dbReference type="Gene3D" id="1.10.287.130">
    <property type="match status" value="1"/>
</dbReference>
<dbReference type="SUPFAM" id="SSF47384">
    <property type="entry name" value="Homodimeric domain of signal transducing histidine kinase"/>
    <property type="match status" value="1"/>
</dbReference>
<evidence type="ECO:0000256" key="3">
    <source>
        <dbReference type="ARBA" id="ARBA00022553"/>
    </source>
</evidence>
<dbReference type="GO" id="GO:0005524">
    <property type="term" value="F:ATP binding"/>
    <property type="evidence" value="ECO:0007669"/>
    <property type="project" value="UniProtKB-KW"/>
</dbReference>
<evidence type="ECO:0000256" key="1">
    <source>
        <dbReference type="ARBA" id="ARBA00000085"/>
    </source>
</evidence>
<dbReference type="Pfam" id="PF13426">
    <property type="entry name" value="PAS_9"/>
    <property type="match status" value="1"/>
</dbReference>
<dbReference type="Pfam" id="PF02518">
    <property type="entry name" value="HATPase_c"/>
    <property type="match status" value="1"/>
</dbReference>
<dbReference type="InterPro" id="IPR005467">
    <property type="entry name" value="His_kinase_dom"/>
</dbReference>
<dbReference type="InterPro" id="IPR036890">
    <property type="entry name" value="HATPase_C_sf"/>
</dbReference>
<keyword evidence="3" id="KW-0597">Phosphoprotein</keyword>
<proteinExistence type="predicted"/>
<dbReference type="SUPFAM" id="SSF55874">
    <property type="entry name" value="ATPase domain of HSP90 chaperone/DNA topoisomerase II/histidine kinase"/>
    <property type="match status" value="1"/>
</dbReference>
<comment type="catalytic activity">
    <reaction evidence="1">
        <text>ATP + protein L-histidine = ADP + protein N-phospho-L-histidine.</text>
        <dbReference type="EC" id="2.7.13.3"/>
    </reaction>
</comment>
<keyword evidence="9" id="KW-0472">Membrane</keyword>
<comment type="caution">
    <text evidence="11">The sequence shown here is derived from an EMBL/GenBank/DDBJ whole genome shotgun (WGS) entry which is preliminary data.</text>
</comment>
<dbReference type="SMART" id="SM00387">
    <property type="entry name" value="HATPase_c"/>
    <property type="match status" value="1"/>
</dbReference>
<dbReference type="AlphaFoldDB" id="A0A9D8KEB6"/>
<organism evidence="11 12">
    <name type="scientific">Candidatus Zymogenus saltonus</name>
    <dbReference type="NCBI Taxonomy" id="2844893"/>
    <lineage>
        <taxon>Bacteria</taxon>
        <taxon>Deltaproteobacteria</taxon>
        <taxon>Candidatus Zymogenia</taxon>
        <taxon>Candidatus Zymogeniales</taxon>
        <taxon>Candidatus Zymogenaceae</taxon>
        <taxon>Candidatus Zymogenus</taxon>
    </lineage>
</organism>
<evidence type="ECO:0000256" key="8">
    <source>
        <dbReference type="ARBA" id="ARBA00023012"/>
    </source>
</evidence>
<dbReference type="InterPro" id="IPR003594">
    <property type="entry name" value="HATPase_dom"/>
</dbReference>
<evidence type="ECO:0000256" key="6">
    <source>
        <dbReference type="ARBA" id="ARBA00022777"/>
    </source>
</evidence>
<dbReference type="Gene3D" id="3.30.450.20">
    <property type="entry name" value="PAS domain"/>
    <property type="match status" value="1"/>
</dbReference>
<dbReference type="PANTHER" id="PTHR43065">
    <property type="entry name" value="SENSOR HISTIDINE KINASE"/>
    <property type="match status" value="1"/>
</dbReference>
<dbReference type="SMART" id="SM00388">
    <property type="entry name" value="HisKA"/>
    <property type="match status" value="1"/>
</dbReference>
<gene>
    <name evidence="11" type="ORF">JW984_05895</name>
</gene>
<keyword evidence="6" id="KW-0418">Kinase</keyword>